<dbReference type="RefSeq" id="WP_089284367.1">
    <property type="nucleotide sequence ID" value="NZ_FZOJ01000024.1"/>
</dbReference>
<evidence type="ECO:0000313" key="3">
    <source>
        <dbReference type="EMBL" id="SNS85541.1"/>
    </source>
</evidence>
<evidence type="ECO:0000259" key="2">
    <source>
        <dbReference type="Pfam" id="PF05569"/>
    </source>
</evidence>
<organism evidence="3 4">
    <name type="scientific">Anaerovirgula multivorans</name>
    <dbReference type="NCBI Taxonomy" id="312168"/>
    <lineage>
        <taxon>Bacteria</taxon>
        <taxon>Bacillati</taxon>
        <taxon>Bacillota</taxon>
        <taxon>Clostridia</taxon>
        <taxon>Peptostreptococcales</taxon>
        <taxon>Natronincolaceae</taxon>
        <taxon>Anaerovirgula</taxon>
    </lineage>
</organism>
<dbReference type="Proteomes" id="UP000198304">
    <property type="component" value="Unassembled WGS sequence"/>
</dbReference>
<feature type="transmembrane region" description="Helical" evidence="1">
    <location>
        <begin position="6"/>
        <end position="26"/>
    </location>
</feature>
<evidence type="ECO:0000313" key="4">
    <source>
        <dbReference type="Proteomes" id="UP000198304"/>
    </source>
</evidence>
<feature type="transmembrane region" description="Helical" evidence="1">
    <location>
        <begin position="321"/>
        <end position="341"/>
    </location>
</feature>
<feature type="transmembrane region" description="Helical" evidence="1">
    <location>
        <begin position="122"/>
        <end position="148"/>
    </location>
</feature>
<dbReference type="PANTHER" id="PTHR34978:SF3">
    <property type="entry name" value="SLR0241 PROTEIN"/>
    <property type="match status" value="1"/>
</dbReference>
<feature type="transmembrane region" description="Helical" evidence="1">
    <location>
        <begin position="234"/>
        <end position="255"/>
    </location>
</feature>
<name>A0A239HWB6_9FIRM</name>
<keyword evidence="1" id="KW-0812">Transmembrane</keyword>
<dbReference type="InterPro" id="IPR052173">
    <property type="entry name" value="Beta-lactam_resp_regulator"/>
</dbReference>
<protein>
    <submittedName>
        <fullName evidence="3">Signal transducer regulating beta-lactamase production, contains metallopeptidase domain</fullName>
    </submittedName>
</protein>
<keyword evidence="1" id="KW-0472">Membrane</keyword>
<dbReference type="EMBL" id="FZOJ01000024">
    <property type="protein sequence ID" value="SNS85541.1"/>
    <property type="molecule type" value="Genomic_DNA"/>
</dbReference>
<proteinExistence type="predicted"/>
<reference evidence="3 4" key="1">
    <citation type="submission" date="2017-06" db="EMBL/GenBank/DDBJ databases">
        <authorList>
            <person name="Kim H.J."/>
            <person name="Triplett B.A."/>
        </authorList>
    </citation>
    <scope>NUCLEOTIDE SEQUENCE [LARGE SCALE GENOMIC DNA]</scope>
    <source>
        <strain evidence="3 4">SCA</strain>
    </source>
</reference>
<dbReference type="AlphaFoldDB" id="A0A239HWB6"/>
<feature type="transmembrane region" description="Helical" evidence="1">
    <location>
        <begin position="38"/>
        <end position="63"/>
    </location>
</feature>
<keyword evidence="4" id="KW-1185">Reference proteome</keyword>
<dbReference type="CDD" id="cd07341">
    <property type="entry name" value="M56_BlaR1_MecR1_like"/>
    <property type="match status" value="1"/>
</dbReference>
<sequence length="584" mass="66572">MLENFFISVLNMSITASVVAIIIMILRRIFKNKLPKTFTYGLWAIVLIRLLIPFSFSSMFSLFNVMLTPSINNTTNIIQYVPLDIGMMHTPAIDIGGGVINQQINSFLPPATPYNSANPMQIIMFILSAIWIMIGLGMFLFSSIIYLITVNRLKTATLYHNNNLIDKCSEKINLRKDVGVYMSDRISTPVVCGFIRPRIILPLSIANNNSIELEYIITHELIHIKRYDYIIKPFSLILLYIHWFNPLMWLSYILAYKDMELSCDERVLSASNKDIRSEYATALLNFSVKQNNLFNGGLLAFGEKNIITRVKGIISYKKPTFWISMIAVILIAAVSFVTIANPKQDLSFLNKDNALSLLAQQNSIIAKIEGKEHAIPSHASFIKFFESNKWKEKKLKSPLELVSEMEFEVNEKLTIKFYSSEPLAMILYDEDFRYYTIPRGVYTNLHDYALSYPVGNGDIGKRVEEYLTIIMSFPNTVSNSQENVNAEQQTTVIPLPASSNPQDYIDAHQQEYQMILEMGEEALHYMLAQFQVGEARGLKSHIMMALCIDILGDRNNVAVGTYNSPEEWYEKLNPYTAGIMRTAE</sequence>
<feature type="domain" description="Peptidase M56" evidence="2">
    <location>
        <begin position="9"/>
        <end position="311"/>
    </location>
</feature>
<evidence type="ECO:0000256" key="1">
    <source>
        <dbReference type="SAM" id="Phobius"/>
    </source>
</evidence>
<dbReference type="OrthoDB" id="9804799at2"/>
<dbReference type="Pfam" id="PF05569">
    <property type="entry name" value="Peptidase_M56"/>
    <property type="match status" value="1"/>
</dbReference>
<keyword evidence="1" id="KW-1133">Transmembrane helix</keyword>
<dbReference type="PANTHER" id="PTHR34978">
    <property type="entry name" value="POSSIBLE SENSOR-TRANSDUCER PROTEIN BLAR"/>
    <property type="match status" value="1"/>
</dbReference>
<gene>
    <name evidence="3" type="ORF">SAMN05446037_102429</name>
</gene>
<accession>A0A239HWB6</accession>
<dbReference type="InterPro" id="IPR008756">
    <property type="entry name" value="Peptidase_M56"/>
</dbReference>